<feature type="compositionally biased region" description="Basic and acidic residues" evidence="2">
    <location>
        <begin position="261"/>
        <end position="283"/>
    </location>
</feature>
<feature type="region of interest" description="Disordered" evidence="2">
    <location>
        <begin position="413"/>
        <end position="470"/>
    </location>
</feature>
<comment type="caution">
    <text evidence="3">The sequence shown here is derived from an EMBL/GenBank/DDBJ whole genome shotgun (WGS) entry which is preliminary data.</text>
</comment>
<proteinExistence type="predicted"/>
<feature type="compositionally biased region" description="Basic and acidic residues" evidence="2">
    <location>
        <begin position="207"/>
        <end position="218"/>
    </location>
</feature>
<feature type="compositionally biased region" description="Polar residues" evidence="2">
    <location>
        <begin position="76"/>
        <end position="87"/>
    </location>
</feature>
<feature type="compositionally biased region" description="Basic residues" evidence="2">
    <location>
        <begin position="251"/>
        <end position="260"/>
    </location>
</feature>
<accession>A0AAE0WZM8</accession>
<organism evidence="3 4">
    <name type="scientific">Podospora appendiculata</name>
    <dbReference type="NCBI Taxonomy" id="314037"/>
    <lineage>
        <taxon>Eukaryota</taxon>
        <taxon>Fungi</taxon>
        <taxon>Dikarya</taxon>
        <taxon>Ascomycota</taxon>
        <taxon>Pezizomycotina</taxon>
        <taxon>Sordariomycetes</taxon>
        <taxon>Sordariomycetidae</taxon>
        <taxon>Sordariales</taxon>
        <taxon>Podosporaceae</taxon>
        <taxon>Podospora</taxon>
    </lineage>
</organism>
<evidence type="ECO:0000313" key="4">
    <source>
        <dbReference type="Proteomes" id="UP001270362"/>
    </source>
</evidence>
<sequence>MDTEDIRKHADTNHQPAPSHHDGAPAQRPAESPDHDEDLARTSAVQLARPEENSQAERVGADDRESQPMVKRTMEQESQQPAPITTNTAADRRGAPAVRLDMDLDVDIQLKAKIQGDITLAVLLAGSGRWGLLRTTDGGAASHVPRDGPLRAPWRVPVSRTMPSQHKRSPTRASTVSGEIINHLGRAALVYSLKRLSEQKSSSSSSSREKGKDKDHKKSSSHRRSRSPGPSNQRTKSSRGSSSSSSDRSRSRSRSRSRNRGYHDRSSTSRSLKAGEGRSRSDDSSPQQLISQVAVGIIGHGISRYLSHRREAKQKTSTKPPTQTNDLARGRSLPDGTKRNANSYSNSELSAALVALRRELDDTLASIRRLSRGGGPKSHRECEVRDRLVANADRLEEGIERLQASISNIMNLDEGLGRGRGRERQVEDTGRSGPVPGYARPGAGGREVGSGPARYPPADRRGLKRRAVGG</sequence>
<feature type="region of interest" description="Disordered" evidence="2">
    <location>
        <begin position="197"/>
        <end position="288"/>
    </location>
</feature>
<keyword evidence="4" id="KW-1185">Reference proteome</keyword>
<feature type="compositionally biased region" description="Basic and acidic residues" evidence="2">
    <location>
        <begin position="1"/>
        <end position="12"/>
    </location>
</feature>
<feature type="compositionally biased region" description="Low complexity" evidence="2">
    <location>
        <begin position="315"/>
        <end position="324"/>
    </location>
</feature>
<name>A0AAE0WZM8_9PEZI</name>
<protein>
    <submittedName>
        <fullName evidence="3">Uncharacterized protein</fullName>
    </submittedName>
</protein>
<feature type="region of interest" description="Disordered" evidence="2">
    <location>
        <begin position="309"/>
        <end position="344"/>
    </location>
</feature>
<feature type="coiled-coil region" evidence="1">
    <location>
        <begin position="385"/>
        <end position="412"/>
    </location>
</feature>
<evidence type="ECO:0000256" key="1">
    <source>
        <dbReference type="SAM" id="Coils"/>
    </source>
</evidence>
<dbReference type="AlphaFoldDB" id="A0AAE0WZM8"/>
<reference evidence="3" key="1">
    <citation type="journal article" date="2023" name="Mol. Phylogenet. Evol.">
        <title>Genome-scale phylogeny and comparative genomics of the fungal order Sordariales.</title>
        <authorList>
            <person name="Hensen N."/>
            <person name="Bonometti L."/>
            <person name="Westerberg I."/>
            <person name="Brannstrom I.O."/>
            <person name="Guillou S."/>
            <person name="Cros-Aarteil S."/>
            <person name="Calhoun S."/>
            <person name="Haridas S."/>
            <person name="Kuo A."/>
            <person name="Mondo S."/>
            <person name="Pangilinan J."/>
            <person name="Riley R."/>
            <person name="LaButti K."/>
            <person name="Andreopoulos B."/>
            <person name="Lipzen A."/>
            <person name="Chen C."/>
            <person name="Yan M."/>
            <person name="Daum C."/>
            <person name="Ng V."/>
            <person name="Clum A."/>
            <person name="Steindorff A."/>
            <person name="Ohm R.A."/>
            <person name="Martin F."/>
            <person name="Silar P."/>
            <person name="Natvig D.O."/>
            <person name="Lalanne C."/>
            <person name="Gautier V."/>
            <person name="Ament-Velasquez S.L."/>
            <person name="Kruys A."/>
            <person name="Hutchinson M.I."/>
            <person name="Powell A.J."/>
            <person name="Barry K."/>
            <person name="Miller A.N."/>
            <person name="Grigoriev I.V."/>
            <person name="Debuchy R."/>
            <person name="Gladieux P."/>
            <person name="Hiltunen Thoren M."/>
            <person name="Johannesson H."/>
        </authorList>
    </citation>
    <scope>NUCLEOTIDE SEQUENCE</scope>
    <source>
        <strain evidence="3">CBS 314.62</strain>
    </source>
</reference>
<dbReference type="Proteomes" id="UP001270362">
    <property type="component" value="Unassembled WGS sequence"/>
</dbReference>
<feature type="region of interest" description="Disordered" evidence="2">
    <location>
        <begin position="1"/>
        <end position="87"/>
    </location>
</feature>
<feature type="compositionally biased region" description="Basic and acidic residues" evidence="2">
    <location>
        <begin position="415"/>
        <end position="430"/>
    </location>
</feature>
<evidence type="ECO:0000256" key="2">
    <source>
        <dbReference type="SAM" id="MobiDB-lite"/>
    </source>
</evidence>
<dbReference type="EMBL" id="JAULSO010000008">
    <property type="protein sequence ID" value="KAK3681113.1"/>
    <property type="molecule type" value="Genomic_DNA"/>
</dbReference>
<reference evidence="3" key="2">
    <citation type="submission" date="2023-06" db="EMBL/GenBank/DDBJ databases">
        <authorList>
            <consortium name="Lawrence Berkeley National Laboratory"/>
            <person name="Haridas S."/>
            <person name="Hensen N."/>
            <person name="Bonometti L."/>
            <person name="Westerberg I."/>
            <person name="Brannstrom I.O."/>
            <person name="Guillou S."/>
            <person name="Cros-Aarteil S."/>
            <person name="Calhoun S."/>
            <person name="Kuo A."/>
            <person name="Mondo S."/>
            <person name="Pangilinan J."/>
            <person name="Riley R."/>
            <person name="Labutti K."/>
            <person name="Andreopoulos B."/>
            <person name="Lipzen A."/>
            <person name="Chen C."/>
            <person name="Yanf M."/>
            <person name="Daum C."/>
            <person name="Ng V."/>
            <person name="Clum A."/>
            <person name="Steindorff A."/>
            <person name="Ohm R."/>
            <person name="Martin F."/>
            <person name="Silar P."/>
            <person name="Natvig D."/>
            <person name="Lalanne C."/>
            <person name="Gautier V."/>
            <person name="Ament-Velasquez S.L."/>
            <person name="Kruys A."/>
            <person name="Hutchinson M.I."/>
            <person name="Powell A.J."/>
            <person name="Barry K."/>
            <person name="Miller A.N."/>
            <person name="Grigoriev I.V."/>
            <person name="Debuchy R."/>
            <person name="Gladieux P."/>
            <person name="Thoren M.H."/>
            <person name="Johannesson H."/>
        </authorList>
    </citation>
    <scope>NUCLEOTIDE SEQUENCE</scope>
    <source>
        <strain evidence="3">CBS 314.62</strain>
    </source>
</reference>
<evidence type="ECO:0000313" key="3">
    <source>
        <dbReference type="EMBL" id="KAK3681113.1"/>
    </source>
</evidence>
<keyword evidence="1" id="KW-0175">Coiled coil</keyword>
<gene>
    <name evidence="3" type="ORF">B0T22DRAFT_445792</name>
</gene>
<feature type="region of interest" description="Disordered" evidence="2">
    <location>
        <begin position="139"/>
        <end position="179"/>
    </location>
</feature>